<dbReference type="InterPro" id="IPR017221">
    <property type="entry name" value="DUF34/NIF3_bac"/>
</dbReference>
<feature type="binding site" evidence="6">
    <location>
        <position position="327"/>
    </location>
    <ligand>
        <name>a divalent metal cation</name>
        <dbReference type="ChEBI" id="CHEBI:60240"/>
        <label>1</label>
    </ligand>
</feature>
<dbReference type="Proteomes" id="UP000262142">
    <property type="component" value="Unassembled WGS sequence"/>
</dbReference>
<dbReference type="GO" id="GO:0046872">
    <property type="term" value="F:metal ion binding"/>
    <property type="evidence" value="ECO:0007669"/>
    <property type="project" value="UniProtKB-UniRule"/>
</dbReference>
<dbReference type="Gene3D" id="3.40.1390.30">
    <property type="entry name" value="NIF3 (NGG1p interacting factor 3)-like"/>
    <property type="match status" value="1"/>
</dbReference>
<keyword evidence="8" id="KW-1185">Reference proteome</keyword>
<dbReference type="FunFam" id="3.30.70.120:FF:000006">
    <property type="entry name" value="GTP cyclohydrolase 1 type 2 homolog"/>
    <property type="match status" value="1"/>
</dbReference>
<dbReference type="SUPFAM" id="SSF102705">
    <property type="entry name" value="NIF3 (NGG1p interacting factor 3)-like"/>
    <property type="match status" value="1"/>
</dbReference>
<dbReference type="PIRSF" id="PIRSF037489">
    <property type="entry name" value="UCP037489_NIF3_YqfO"/>
    <property type="match status" value="1"/>
</dbReference>
<dbReference type="Gene3D" id="3.30.70.120">
    <property type="match status" value="1"/>
</dbReference>
<evidence type="ECO:0000256" key="3">
    <source>
        <dbReference type="ARBA" id="ARBA00022112"/>
    </source>
</evidence>
<evidence type="ECO:0000313" key="8">
    <source>
        <dbReference type="Proteomes" id="UP000262142"/>
    </source>
</evidence>
<dbReference type="InterPro" id="IPR036069">
    <property type="entry name" value="DUF34/NIF3_sf"/>
</dbReference>
<dbReference type="InterPro" id="IPR002678">
    <property type="entry name" value="DUF34/NIF3"/>
</dbReference>
<dbReference type="InterPro" id="IPR015867">
    <property type="entry name" value="N-reg_PII/ATP_PRibTrfase_C"/>
</dbReference>
<gene>
    <name evidence="7" type="ORF">SAMEA104719789_00820</name>
</gene>
<organism evidence="7 8">
    <name type="scientific">Candidatus Ornithobacterium hominis</name>
    <dbReference type="NCBI Taxonomy" id="2497989"/>
    <lineage>
        <taxon>Bacteria</taxon>
        <taxon>Pseudomonadati</taxon>
        <taxon>Bacteroidota</taxon>
        <taxon>Flavobacteriia</taxon>
        <taxon>Flavobacteriales</taxon>
        <taxon>Weeksellaceae</taxon>
        <taxon>Ornithobacterium</taxon>
    </lineage>
</organism>
<reference evidence="7 8" key="1">
    <citation type="submission" date="2018-09" db="EMBL/GenBank/DDBJ databases">
        <authorList>
            <consortium name="Pathogen Informatics"/>
        </authorList>
    </citation>
    <scope>NUCLEOTIDE SEQUENCE [LARGE SCALE GENOMIC DNA]</scope>
    <source>
        <strain evidence="7 8">OH-22767</strain>
    </source>
</reference>
<accession>A0A383TXR7</accession>
<dbReference type="AlphaFoldDB" id="A0A383TXR7"/>
<comment type="subunit">
    <text evidence="2">Homohexamer.</text>
</comment>
<dbReference type="EMBL" id="UNSC01000003">
    <property type="protein sequence ID" value="SZD72375.1"/>
    <property type="molecule type" value="Genomic_DNA"/>
</dbReference>
<evidence type="ECO:0000256" key="6">
    <source>
        <dbReference type="PIRSR" id="PIRSR602678-1"/>
    </source>
</evidence>
<feature type="binding site" evidence="6">
    <location>
        <position position="331"/>
    </location>
    <ligand>
        <name>a divalent metal cation</name>
        <dbReference type="ChEBI" id="CHEBI:60240"/>
        <label>1</label>
    </ligand>
</feature>
<feature type="binding site" evidence="6">
    <location>
        <position position="103"/>
    </location>
    <ligand>
        <name>a divalent metal cation</name>
        <dbReference type="ChEBI" id="CHEBI:60240"/>
        <label>1</label>
    </ligand>
</feature>
<evidence type="ECO:0000256" key="5">
    <source>
        <dbReference type="PIRNR" id="PIRNR037489"/>
    </source>
</evidence>
<dbReference type="FunFam" id="3.40.1390.30:FF:000001">
    <property type="entry name" value="GTP cyclohydrolase 1 type 2"/>
    <property type="match status" value="1"/>
</dbReference>
<sequence>MKLKKIIESLNEWAPAELAEDFDNVGLLLGNAEQDVQKILVAFDVTPQVVEEAIEEQADLIVCFHPLIFKGLKKLNAAEPTAAMLMKLIKNDIAVFALHTNLDQTENGPNKEICRRLGIENSEVLIPAEQILYKLIFFVPEAQAEEVKSAIFAAGAGQLGNYSHCSFSSAGTGSFRAEAGAEPAVGEINQIHLEKEMRVEVLVKKNHLKEVIAAMKEKHPYEEVAYDVLLLENQSNQLGMGRVGNLVEPMNGELFLEHVKKVFNLKMLRHSTPLPLNVRRVAVLGGSGAFAIAAAQRQGAQAFISADFKYHDFFKGLENFMICDVGHYESEQWNKLIIKNYLSEKFPNFAVRISRINTNSVNYY</sequence>
<dbReference type="RefSeq" id="WP_165846422.1">
    <property type="nucleotide sequence ID" value="NZ_UNSC01000003.1"/>
</dbReference>
<dbReference type="Pfam" id="PF01784">
    <property type="entry name" value="DUF34_NIF3"/>
    <property type="match status" value="1"/>
</dbReference>
<feature type="binding site" evidence="6">
    <location>
        <position position="65"/>
    </location>
    <ligand>
        <name>a divalent metal cation</name>
        <dbReference type="ChEBI" id="CHEBI:60240"/>
        <label>1</label>
    </ligand>
</feature>
<evidence type="ECO:0000256" key="1">
    <source>
        <dbReference type="ARBA" id="ARBA00006964"/>
    </source>
</evidence>
<dbReference type="PANTHER" id="PTHR13799">
    <property type="entry name" value="NGG1 INTERACTING FACTOR 3"/>
    <property type="match status" value="1"/>
</dbReference>
<dbReference type="NCBIfam" id="TIGR00486">
    <property type="entry name" value="YbgI_SA1388"/>
    <property type="match status" value="1"/>
</dbReference>
<evidence type="ECO:0000256" key="2">
    <source>
        <dbReference type="ARBA" id="ARBA00011643"/>
    </source>
</evidence>
<proteinExistence type="inferred from homology"/>
<comment type="similarity">
    <text evidence="1 5">Belongs to the GTP cyclohydrolase I type 2/NIF3 family.</text>
</comment>
<dbReference type="PANTHER" id="PTHR13799:SF14">
    <property type="entry name" value="GTP CYCLOHYDROLASE 1 TYPE 2 HOMOLOG"/>
    <property type="match status" value="1"/>
</dbReference>
<evidence type="ECO:0000313" key="7">
    <source>
        <dbReference type="EMBL" id="SZD72375.1"/>
    </source>
</evidence>
<protein>
    <recommendedName>
        <fullName evidence="3 5">GTP cyclohydrolase 1 type 2 homolog</fullName>
    </recommendedName>
</protein>
<name>A0A383TXR7_9FLAO</name>
<dbReference type="GO" id="GO:0005737">
    <property type="term" value="C:cytoplasm"/>
    <property type="evidence" value="ECO:0007669"/>
    <property type="project" value="TreeGrafter"/>
</dbReference>
<keyword evidence="4 5" id="KW-0479">Metal-binding</keyword>
<evidence type="ECO:0000256" key="4">
    <source>
        <dbReference type="ARBA" id="ARBA00022723"/>
    </source>
</evidence>